<evidence type="ECO:0000256" key="8">
    <source>
        <dbReference type="ARBA" id="ARBA00023170"/>
    </source>
</evidence>
<keyword evidence="9" id="KW-0807">Transducer</keyword>
<evidence type="ECO:0000313" key="11">
    <source>
        <dbReference type="EMBL" id="QNL15067.1"/>
    </source>
</evidence>
<keyword evidence="7 10" id="KW-0472">Membrane</keyword>
<dbReference type="Pfam" id="PF02949">
    <property type="entry name" value="7tm_6"/>
    <property type="match status" value="1"/>
</dbReference>
<feature type="transmembrane region" description="Helical" evidence="10">
    <location>
        <begin position="54"/>
        <end position="74"/>
    </location>
</feature>
<dbReference type="AlphaFoldDB" id="A0A7G8Z9E2"/>
<dbReference type="PANTHER" id="PTHR21137:SF35">
    <property type="entry name" value="ODORANT RECEPTOR 19A-RELATED"/>
    <property type="match status" value="1"/>
</dbReference>
<evidence type="ECO:0000256" key="7">
    <source>
        <dbReference type="ARBA" id="ARBA00023136"/>
    </source>
</evidence>
<keyword evidence="8 11" id="KW-0675">Receptor</keyword>
<keyword evidence="4 10" id="KW-0812">Transmembrane</keyword>
<evidence type="ECO:0000256" key="10">
    <source>
        <dbReference type="SAM" id="Phobius"/>
    </source>
</evidence>
<dbReference type="InterPro" id="IPR004117">
    <property type="entry name" value="7tm6_olfct_rcpt"/>
</dbReference>
<dbReference type="GO" id="GO:0007165">
    <property type="term" value="P:signal transduction"/>
    <property type="evidence" value="ECO:0007669"/>
    <property type="project" value="UniProtKB-KW"/>
</dbReference>
<evidence type="ECO:0000256" key="2">
    <source>
        <dbReference type="ARBA" id="ARBA00022475"/>
    </source>
</evidence>
<dbReference type="GO" id="GO:0005886">
    <property type="term" value="C:plasma membrane"/>
    <property type="evidence" value="ECO:0007669"/>
    <property type="project" value="UniProtKB-SubCell"/>
</dbReference>
<keyword evidence="3" id="KW-0716">Sensory transduction</keyword>
<evidence type="ECO:0000256" key="3">
    <source>
        <dbReference type="ARBA" id="ARBA00022606"/>
    </source>
</evidence>
<sequence>MVGVVIIGIPLAVALKQNLLSTGPINYPQFTPLDYGFEVARGSVMYFLSLTFEIYYLTAGICITVGVDNFFLFYTCELVGQLCVLTHQAKNMKTSEMTYEKFVKIVKTHCQLIECKDILEKVHSPIILVMFTMNAIVLCSLLFTMNQVRIF</sequence>
<evidence type="ECO:0000256" key="1">
    <source>
        <dbReference type="ARBA" id="ARBA00004651"/>
    </source>
</evidence>
<evidence type="ECO:0000256" key="4">
    <source>
        <dbReference type="ARBA" id="ARBA00022692"/>
    </source>
</evidence>
<evidence type="ECO:0000256" key="5">
    <source>
        <dbReference type="ARBA" id="ARBA00022725"/>
    </source>
</evidence>
<keyword evidence="5" id="KW-0552">Olfaction</keyword>
<dbReference type="PANTHER" id="PTHR21137">
    <property type="entry name" value="ODORANT RECEPTOR"/>
    <property type="match status" value="1"/>
</dbReference>
<evidence type="ECO:0000256" key="9">
    <source>
        <dbReference type="ARBA" id="ARBA00023224"/>
    </source>
</evidence>
<reference evidence="11" key="1">
    <citation type="submission" date="2020-06" db="EMBL/GenBank/DDBJ databases">
        <authorList>
            <person name="Sheng S."/>
        </authorList>
    </citation>
    <scope>NUCLEOTIDE SEQUENCE</scope>
    <source>
        <tissue evidence="11">Antenna</tissue>
    </source>
</reference>
<organism evidence="11">
    <name type="scientific">Aulacocentrum confusum</name>
    <dbReference type="NCBI Taxonomy" id="2767324"/>
    <lineage>
        <taxon>Eukaryota</taxon>
        <taxon>Metazoa</taxon>
        <taxon>Ecdysozoa</taxon>
        <taxon>Arthropoda</taxon>
        <taxon>Hexapoda</taxon>
        <taxon>Insecta</taxon>
        <taxon>Pterygota</taxon>
        <taxon>Neoptera</taxon>
        <taxon>Endopterygota</taxon>
        <taxon>Hymenoptera</taxon>
        <taxon>Apocrita</taxon>
        <taxon>Ichneumonoidea</taxon>
        <taxon>Braconidae</taxon>
        <taxon>Macrocentrinae</taxon>
        <taxon>Aulacocentrum</taxon>
    </lineage>
</organism>
<keyword evidence="6 10" id="KW-1133">Transmembrane helix</keyword>
<evidence type="ECO:0000256" key="6">
    <source>
        <dbReference type="ARBA" id="ARBA00022989"/>
    </source>
</evidence>
<dbReference type="GO" id="GO:0005549">
    <property type="term" value="F:odorant binding"/>
    <property type="evidence" value="ECO:0007669"/>
    <property type="project" value="InterPro"/>
</dbReference>
<name>A0A7G8Z9E2_9HYME</name>
<protein>
    <submittedName>
        <fullName evidence="11">Olfactory receptor 123</fullName>
    </submittedName>
</protein>
<dbReference type="GO" id="GO:0004984">
    <property type="term" value="F:olfactory receptor activity"/>
    <property type="evidence" value="ECO:0007669"/>
    <property type="project" value="InterPro"/>
</dbReference>
<gene>
    <name evidence="11" type="primary">OR123</name>
</gene>
<accession>A0A7G8Z9E2</accession>
<comment type="subcellular location">
    <subcellularLocation>
        <location evidence="1">Cell membrane</location>
        <topology evidence="1">Multi-pass membrane protein</topology>
    </subcellularLocation>
</comment>
<dbReference type="EMBL" id="MT671063">
    <property type="protein sequence ID" value="QNL15067.1"/>
    <property type="molecule type" value="mRNA"/>
</dbReference>
<feature type="transmembrane region" description="Helical" evidence="10">
    <location>
        <begin position="126"/>
        <end position="145"/>
    </location>
</feature>
<keyword evidence="2" id="KW-1003">Cell membrane</keyword>
<proteinExistence type="evidence at transcript level"/>